<dbReference type="Pfam" id="PF04055">
    <property type="entry name" value="Radical_SAM"/>
    <property type="match status" value="1"/>
</dbReference>
<dbReference type="PANTHER" id="PTHR43076:SF1">
    <property type="entry name" value="LIPOYL SYNTHASE 2"/>
    <property type="match status" value="1"/>
</dbReference>
<evidence type="ECO:0000256" key="3">
    <source>
        <dbReference type="ARBA" id="ARBA00022691"/>
    </source>
</evidence>
<evidence type="ECO:0000313" key="8">
    <source>
        <dbReference type="EMBL" id="SVC06154.1"/>
    </source>
</evidence>
<dbReference type="PROSITE" id="PS51918">
    <property type="entry name" value="RADICAL_SAM"/>
    <property type="match status" value="1"/>
</dbReference>
<sequence>MNISKESLIENLLTEIKPSVSEALDTVLSGNDLSYQHILDLLDVSNKDLIAVLLSADFLRHKVNGDKVSYVVNRNINFTNVCIKRCGFCAFSRDFRHEQQSYLLPTSEVVRRAKQAWDLGATEVCIQAGLPPKMDGNLYVDIIEAIKRDIPNIHIHGFSPEEVLYGSQRSRCTIKEYLI</sequence>
<evidence type="ECO:0000259" key="7">
    <source>
        <dbReference type="PROSITE" id="PS51918"/>
    </source>
</evidence>
<keyword evidence="6" id="KW-0411">Iron-sulfur</keyword>
<dbReference type="SFLD" id="SFLDS00029">
    <property type="entry name" value="Radical_SAM"/>
    <property type="match status" value="1"/>
</dbReference>
<dbReference type="SUPFAM" id="SSF102114">
    <property type="entry name" value="Radical SAM enzymes"/>
    <property type="match status" value="1"/>
</dbReference>
<dbReference type="EMBL" id="UINC01071333">
    <property type="protein sequence ID" value="SVC06154.1"/>
    <property type="molecule type" value="Genomic_DNA"/>
</dbReference>
<dbReference type="GO" id="GO:0044689">
    <property type="term" value="F:7,8-didemethyl-8-hydroxy-5-deazariboflavin synthase activity"/>
    <property type="evidence" value="ECO:0007669"/>
    <property type="project" value="TreeGrafter"/>
</dbReference>
<keyword evidence="3" id="KW-0949">S-adenosyl-L-methionine</keyword>
<protein>
    <recommendedName>
        <fullName evidence="7">Radical SAM core domain-containing protein</fullName>
    </recommendedName>
</protein>
<accession>A0A382J230</accession>
<name>A0A382J230_9ZZZZ</name>
<keyword evidence="5" id="KW-0408">Iron</keyword>
<feature type="domain" description="Radical SAM core" evidence="7">
    <location>
        <begin position="68"/>
        <end position="179"/>
    </location>
</feature>
<gene>
    <name evidence="8" type="ORF">METZ01_LOCUS259008</name>
</gene>
<dbReference type="InterPro" id="IPR013785">
    <property type="entry name" value="Aldolase_TIM"/>
</dbReference>
<dbReference type="GO" id="GO:0051539">
    <property type="term" value="F:4 iron, 4 sulfur cluster binding"/>
    <property type="evidence" value="ECO:0007669"/>
    <property type="project" value="UniProtKB-KW"/>
</dbReference>
<proteinExistence type="predicted"/>
<feature type="non-terminal residue" evidence="8">
    <location>
        <position position="179"/>
    </location>
</feature>
<feature type="non-terminal residue" evidence="8">
    <location>
        <position position="1"/>
    </location>
</feature>
<keyword evidence="2" id="KW-0004">4Fe-4S</keyword>
<evidence type="ECO:0000256" key="4">
    <source>
        <dbReference type="ARBA" id="ARBA00022723"/>
    </source>
</evidence>
<evidence type="ECO:0000256" key="1">
    <source>
        <dbReference type="ARBA" id="ARBA00001966"/>
    </source>
</evidence>
<comment type="cofactor">
    <cofactor evidence="1">
        <name>[4Fe-4S] cluster</name>
        <dbReference type="ChEBI" id="CHEBI:49883"/>
    </cofactor>
</comment>
<evidence type="ECO:0000256" key="5">
    <source>
        <dbReference type="ARBA" id="ARBA00023004"/>
    </source>
</evidence>
<dbReference type="InterPro" id="IPR034405">
    <property type="entry name" value="F420"/>
</dbReference>
<dbReference type="PANTHER" id="PTHR43076">
    <property type="entry name" value="FO SYNTHASE (COFH)"/>
    <property type="match status" value="1"/>
</dbReference>
<organism evidence="8">
    <name type="scientific">marine metagenome</name>
    <dbReference type="NCBI Taxonomy" id="408172"/>
    <lineage>
        <taxon>unclassified sequences</taxon>
        <taxon>metagenomes</taxon>
        <taxon>ecological metagenomes</taxon>
    </lineage>
</organism>
<dbReference type="Gene3D" id="3.20.20.70">
    <property type="entry name" value="Aldolase class I"/>
    <property type="match status" value="1"/>
</dbReference>
<evidence type="ECO:0000256" key="6">
    <source>
        <dbReference type="ARBA" id="ARBA00023014"/>
    </source>
</evidence>
<dbReference type="InterPro" id="IPR007197">
    <property type="entry name" value="rSAM"/>
</dbReference>
<evidence type="ECO:0000256" key="2">
    <source>
        <dbReference type="ARBA" id="ARBA00022485"/>
    </source>
</evidence>
<dbReference type="AlphaFoldDB" id="A0A382J230"/>
<dbReference type="CDD" id="cd01335">
    <property type="entry name" value="Radical_SAM"/>
    <property type="match status" value="1"/>
</dbReference>
<dbReference type="GO" id="GO:0046872">
    <property type="term" value="F:metal ion binding"/>
    <property type="evidence" value="ECO:0007669"/>
    <property type="project" value="UniProtKB-KW"/>
</dbReference>
<keyword evidence="4" id="KW-0479">Metal-binding</keyword>
<reference evidence="8" key="1">
    <citation type="submission" date="2018-05" db="EMBL/GenBank/DDBJ databases">
        <authorList>
            <person name="Lanie J.A."/>
            <person name="Ng W.-L."/>
            <person name="Kazmierczak K.M."/>
            <person name="Andrzejewski T.M."/>
            <person name="Davidsen T.M."/>
            <person name="Wayne K.J."/>
            <person name="Tettelin H."/>
            <person name="Glass J.I."/>
            <person name="Rusch D."/>
            <person name="Podicherti R."/>
            <person name="Tsui H.-C.T."/>
            <person name="Winkler M.E."/>
        </authorList>
    </citation>
    <scope>NUCLEOTIDE SEQUENCE</scope>
</reference>
<dbReference type="InterPro" id="IPR058240">
    <property type="entry name" value="rSAM_sf"/>
</dbReference>